<dbReference type="Gene3D" id="3.30.70.790">
    <property type="entry name" value="UreE, C-terminal domain"/>
    <property type="match status" value="1"/>
</dbReference>
<dbReference type="InterPro" id="IPR018551">
    <property type="entry name" value="DUF2007"/>
</dbReference>
<name>A0A931I2M3_9HYPH</name>
<evidence type="ECO:0000313" key="3">
    <source>
        <dbReference type="Proteomes" id="UP000631694"/>
    </source>
</evidence>
<gene>
    <name evidence="2" type="ORF">I5731_09860</name>
</gene>
<evidence type="ECO:0000259" key="1">
    <source>
        <dbReference type="Pfam" id="PF09413"/>
    </source>
</evidence>
<keyword evidence="3" id="KW-1185">Reference proteome</keyword>
<dbReference type="InterPro" id="IPR011322">
    <property type="entry name" value="N-reg_PII-like_a/b"/>
</dbReference>
<dbReference type="AlphaFoldDB" id="A0A931I2M3"/>
<reference evidence="2" key="1">
    <citation type="submission" date="2020-12" db="EMBL/GenBank/DDBJ databases">
        <title>Methylobrevis albus sp. nov., isolated from fresh water lack sediment.</title>
        <authorList>
            <person name="Zou Q."/>
        </authorList>
    </citation>
    <scope>NUCLEOTIDE SEQUENCE</scope>
    <source>
        <strain evidence="2">L22</strain>
    </source>
</reference>
<dbReference type="EMBL" id="JADZLT010000050">
    <property type="protein sequence ID" value="MBH0238126.1"/>
    <property type="molecule type" value="Genomic_DNA"/>
</dbReference>
<dbReference type="Pfam" id="PF09413">
    <property type="entry name" value="DUF2007"/>
    <property type="match status" value="1"/>
</dbReference>
<dbReference type="SUPFAM" id="SSF54913">
    <property type="entry name" value="GlnB-like"/>
    <property type="match status" value="1"/>
</dbReference>
<dbReference type="RefSeq" id="WP_197311217.1">
    <property type="nucleotide sequence ID" value="NZ_JADZLT010000050.1"/>
</dbReference>
<organism evidence="2 3">
    <name type="scientific">Methylobrevis albus</name>
    <dbReference type="NCBI Taxonomy" id="2793297"/>
    <lineage>
        <taxon>Bacteria</taxon>
        <taxon>Pseudomonadati</taxon>
        <taxon>Pseudomonadota</taxon>
        <taxon>Alphaproteobacteria</taxon>
        <taxon>Hyphomicrobiales</taxon>
        <taxon>Pleomorphomonadaceae</taxon>
        <taxon>Methylobrevis</taxon>
    </lineage>
</organism>
<accession>A0A931I2M3</accession>
<evidence type="ECO:0000313" key="2">
    <source>
        <dbReference type="EMBL" id="MBH0238126.1"/>
    </source>
</evidence>
<feature type="domain" description="DUF2007" evidence="1">
    <location>
        <begin position="1"/>
        <end position="65"/>
    </location>
</feature>
<comment type="caution">
    <text evidence="2">The sequence shown here is derived from an EMBL/GenBank/DDBJ whole genome shotgun (WGS) entry which is preliminary data.</text>
</comment>
<proteinExistence type="predicted"/>
<dbReference type="Proteomes" id="UP000631694">
    <property type="component" value="Unassembled WGS sequence"/>
</dbReference>
<sequence length="77" mass="8346">MEELMRTNDLVAMSFAKALLTDADILHIVADEAASAIDGSIGILPRRLLVDSDEAEAARRLLTDAGLGAELRDRPKR</sequence>
<protein>
    <submittedName>
        <fullName evidence="2">DUF2007 domain-containing protein</fullName>
    </submittedName>
</protein>